<dbReference type="STRING" id="870435.A0A0C3PX09"/>
<evidence type="ECO:0000256" key="1">
    <source>
        <dbReference type="SAM" id="MobiDB-lite"/>
    </source>
</evidence>
<dbReference type="EMBL" id="KN831946">
    <property type="protein sequence ID" value="KIO13479.1"/>
    <property type="molecule type" value="Genomic_DNA"/>
</dbReference>
<name>A0A0C3PX09_PISTI</name>
<evidence type="ECO:0000313" key="3">
    <source>
        <dbReference type="Proteomes" id="UP000054217"/>
    </source>
</evidence>
<reference evidence="3" key="2">
    <citation type="submission" date="2015-01" db="EMBL/GenBank/DDBJ databases">
        <title>Evolutionary Origins and Diversification of the Mycorrhizal Mutualists.</title>
        <authorList>
            <consortium name="DOE Joint Genome Institute"/>
            <consortium name="Mycorrhizal Genomics Consortium"/>
            <person name="Kohler A."/>
            <person name="Kuo A."/>
            <person name="Nagy L.G."/>
            <person name="Floudas D."/>
            <person name="Copeland A."/>
            <person name="Barry K.W."/>
            <person name="Cichocki N."/>
            <person name="Veneault-Fourrey C."/>
            <person name="LaButti K."/>
            <person name="Lindquist E.A."/>
            <person name="Lipzen A."/>
            <person name="Lundell T."/>
            <person name="Morin E."/>
            <person name="Murat C."/>
            <person name="Riley R."/>
            <person name="Ohm R."/>
            <person name="Sun H."/>
            <person name="Tunlid A."/>
            <person name="Henrissat B."/>
            <person name="Grigoriev I.V."/>
            <person name="Hibbett D.S."/>
            <person name="Martin F."/>
        </authorList>
    </citation>
    <scope>NUCLEOTIDE SEQUENCE [LARGE SCALE GENOMIC DNA]</scope>
    <source>
        <strain evidence="3">Marx 270</strain>
    </source>
</reference>
<dbReference type="HOGENOM" id="CLU_530071_0_0_1"/>
<feature type="region of interest" description="Disordered" evidence="1">
    <location>
        <begin position="110"/>
        <end position="133"/>
    </location>
</feature>
<dbReference type="AlphaFoldDB" id="A0A0C3PX09"/>
<reference evidence="2 3" key="1">
    <citation type="submission" date="2014-04" db="EMBL/GenBank/DDBJ databases">
        <authorList>
            <consortium name="DOE Joint Genome Institute"/>
            <person name="Kuo A."/>
            <person name="Kohler A."/>
            <person name="Costa M.D."/>
            <person name="Nagy L.G."/>
            <person name="Floudas D."/>
            <person name="Copeland A."/>
            <person name="Barry K.W."/>
            <person name="Cichocki N."/>
            <person name="Veneault-Fourrey C."/>
            <person name="LaButti K."/>
            <person name="Lindquist E.A."/>
            <person name="Lipzen A."/>
            <person name="Lundell T."/>
            <person name="Morin E."/>
            <person name="Murat C."/>
            <person name="Sun H."/>
            <person name="Tunlid A."/>
            <person name="Henrissat B."/>
            <person name="Grigoriev I.V."/>
            <person name="Hibbett D.S."/>
            <person name="Martin F."/>
            <person name="Nordberg H.P."/>
            <person name="Cantor M.N."/>
            <person name="Hua S.X."/>
        </authorList>
    </citation>
    <scope>NUCLEOTIDE SEQUENCE [LARGE SCALE GENOMIC DNA]</scope>
    <source>
        <strain evidence="2 3">Marx 270</strain>
    </source>
</reference>
<protein>
    <submittedName>
        <fullName evidence="2">Uncharacterized protein</fullName>
    </submittedName>
</protein>
<gene>
    <name evidence="2" type="ORF">M404DRAFT_580455</name>
</gene>
<dbReference type="Proteomes" id="UP000054217">
    <property type="component" value="Unassembled WGS sequence"/>
</dbReference>
<accession>A0A0C3PX09</accession>
<dbReference type="InParanoid" id="A0A0C3PX09"/>
<organism evidence="2 3">
    <name type="scientific">Pisolithus tinctorius Marx 270</name>
    <dbReference type="NCBI Taxonomy" id="870435"/>
    <lineage>
        <taxon>Eukaryota</taxon>
        <taxon>Fungi</taxon>
        <taxon>Dikarya</taxon>
        <taxon>Basidiomycota</taxon>
        <taxon>Agaricomycotina</taxon>
        <taxon>Agaricomycetes</taxon>
        <taxon>Agaricomycetidae</taxon>
        <taxon>Boletales</taxon>
        <taxon>Sclerodermatineae</taxon>
        <taxon>Pisolithaceae</taxon>
        <taxon>Pisolithus</taxon>
    </lineage>
</organism>
<feature type="region of interest" description="Disordered" evidence="1">
    <location>
        <begin position="384"/>
        <end position="415"/>
    </location>
</feature>
<proteinExistence type="predicted"/>
<keyword evidence="3" id="KW-1185">Reference proteome</keyword>
<dbReference type="OrthoDB" id="2691214at2759"/>
<sequence>MFSFFTGTVTSASLRSSPQVSQNTFNMSSNIEWSYIDEFDPLKTHFVEIHHVAAYVFSLRNRWRLANLQTAVPARWLRLLALQCEKCAHEQVTDCPLQGLLYNREITRAQSSENPRVSPTMDPSLPPSCESSESEVPEISDGLAFDAAVSEIFAYTGRESGVSTSIARLFASIPGCKLERDPNHTYSPRVSTTWPLDFMLFSSPSRSGSLESQSLDITLSTRPSVMLWMKGPAYWRHQADTRLQESSPARLREDMASHAGPHLSSLVACWTESTSHLEANVLPEWLVLFGVIHDADHVRIVAHIPFRGRHAPHCYLSYLVDELSFGAPLFPQGSATCGQITDRLRVLLAFVALRRHVGDLRRLLFGTEPYRDEAFTSVKSSSSKYSRCSSHHKTPSNTSVLLSDGSPEGDSEYSSCRSSVLPRVAGLDDETAYYRRNKWRPLSRVRSTPKTVNHSSDGHLTLCTSSASCCSSFSSLSDDISSSSYEYSERSRSGSRWSGFMEPSTSSLYQADFGASEARLPDPLYSLRALDNGRRAEIVAWIEGIHSTQPPEDDTYFIALEC</sequence>
<evidence type="ECO:0000313" key="2">
    <source>
        <dbReference type="EMBL" id="KIO13479.1"/>
    </source>
</evidence>